<protein>
    <submittedName>
        <fullName evidence="1">DUF3558 family protein</fullName>
    </submittedName>
</protein>
<dbReference type="InterPro" id="IPR024520">
    <property type="entry name" value="DUF3558"/>
</dbReference>
<evidence type="ECO:0000313" key="1">
    <source>
        <dbReference type="EMBL" id="MFI1465298.1"/>
    </source>
</evidence>
<accession>A0ABW7TZS2</accession>
<proteinExistence type="predicted"/>
<dbReference type="Pfam" id="PF12079">
    <property type="entry name" value="DUF3558"/>
    <property type="match status" value="1"/>
</dbReference>
<sequence>MAVAILLGVGVTGCSTSSAPPQPAAASDTTPTALPYPDFLTADQKAALPYRASMRAMDPCGLLDTDVLASIGPATYIGANNTYGECSSRFSPPAGPLQIREVSVEFTTSTGTYGTPVAGTPIRISATPDFCTALIMFDEARHIGLAYRVSAPGGLMDSGREPREDLCPTAQAVATAGIPLTALPVDELPQRADAPPFTEHPSFPAHAQVNHPLATLDPCAVLSTEAAGAPTLRFYPHADSFGWQCNFVTDPDNHANAHHVWYTFGVVSAALEPGAYRKEESRITVGGHPAVQTRGNKYRNPSFCQIVIAADPDARPEDTGGEVSLGHMIHVAVDESGCDAAREMAETIVDLYNTHCEANRSRYPAMARCRA</sequence>
<reference evidence="1 2" key="1">
    <citation type="submission" date="2024-10" db="EMBL/GenBank/DDBJ databases">
        <title>The Natural Products Discovery Center: Release of the First 8490 Sequenced Strains for Exploring Actinobacteria Biosynthetic Diversity.</title>
        <authorList>
            <person name="Kalkreuter E."/>
            <person name="Kautsar S.A."/>
            <person name="Yang D."/>
            <person name="Bader C.D."/>
            <person name="Teijaro C.N."/>
            <person name="Fluegel L."/>
            <person name="Davis C.M."/>
            <person name="Simpson J.R."/>
            <person name="Lauterbach L."/>
            <person name="Steele A.D."/>
            <person name="Gui C."/>
            <person name="Meng S."/>
            <person name="Li G."/>
            <person name="Viehrig K."/>
            <person name="Ye F."/>
            <person name="Su P."/>
            <person name="Kiefer A.F."/>
            <person name="Nichols A."/>
            <person name="Cepeda A.J."/>
            <person name="Yan W."/>
            <person name="Fan B."/>
            <person name="Jiang Y."/>
            <person name="Adhikari A."/>
            <person name="Zheng C.-J."/>
            <person name="Schuster L."/>
            <person name="Cowan T.M."/>
            <person name="Smanski M.J."/>
            <person name="Chevrette M.G."/>
            <person name="De Carvalho L.P.S."/>
            <person name="Shen B."/>
        </authorList>
    </citation>
    <scope>NUCLEOTIDE SEQUENCE [LARGE SCALE GENOMIC DNA]</scope>
    <source>
        <strain evidence="1 2">NPDC020568</strain>
    </source>
</reference>
<gene>
    <name evidence="1" type="ORF">ACH4WX_31690</name>
</gene>
<dbReference type="RefSeq" id="WP_169332480.1">
    <property type="nucleotide sequence ID" value="NZ_JBIRUQ010000015.1"/>
</dbReference>
<dbReference type="GeneID" id="93507644"/>
<organism evidence="1 2">
    <name type="scientific">Nocardia carnea</name>
    <dbReference type="NCBI Taxonomy" id="37328"/>
    <lineage>
        <taxon>Bacteria</taxon>
        <taxon>Bacillati</taxon>
        <taxon>Actinomycetota</taxon>
        <taxon>Actinomycetes</taxon>
        <taxon>Mycobacteriales</taxon>
        <taxon>Nocardiaceae</taxon>
        <taxon>Nocardia</taxon>
    </lineage>
</organism>
<name>A0ABW7TZS2_9NOCA</name>
<evidence type="ECO:0000313" key="2">
    <source>
        <dbReference type="Proteomes" id="UP001611263"/>
    </source>
</evidence>
<dbReference type="Proteomes" id="UP001611263">
    <property type="component" value="Unassembled WGS sequence"/>
</dbReference>
<dbReference type="EMBL" id="JBIRUQ010000015">
    <property type="protein sequence ID" value="MFI1465298.1"/>
    <property type="molecule type" value="Genomic_DNA"/>
</dbReference>
<keyword evidence="2" id="KW-1185">Reference proteome</keyword>
<comment type="caution">
    <text evidence="1">The sequence shown here is derived from an EMBL/GenBank/DDBJ whole genome shotgun (WGS) entry which is preliminary data.</text>
</comment>